<accession>A0A7L1TBU1</accession>
<sequence>KSPSKKSQSTESLKAEVCPWEAPEVEPTNKAEICPWEAAAAPSDRPKAKQGPQGAAKGDKHITRQAALVSPVRSLEKGSSEREAVCPWESLGTDTEQTPEQPRARSPVLPKFPSKKSQSTESLKAEVCPWEALEVEPTNKAEICPWEVAAALPEKGAALGKMSLPPKKAGSSKVLEKR</sequence>
<comment type="caution">
    <text evidence="2">The sequence shown here is derived from an EMBL/GenBank/DDBJ whole genome shotgun (WGS) entry which is preliminary data.</text>
</comment>
<feature type="compositionally biased region" description="Polar residues" evidence="1">
    <location>
        <begin position="1"/>
        <end position="12"/>
    </location>
</feature>
<dbReference type="AlphaFoldDB" id="A0A7L1TBU1"/>
<evidence type="ECO:0000256" key="1">
    <source>
        <dbReference type="SAM" id="MobiDB-lite"/>
    </source>
</evidence>
<dbReference type="Proteomes" id="UP000567570">
    <property type="component" value="Unassembled WGS sequence"/>
</dbReference>
<dbReference type="EMBL" id="VXBL01008384">
    <property type="protein sequence ID" value="NXO58180.1"/>
    <property type="molecule type" value="Genomic_DNA"/>
</dbReference>
<proteinExistence type="predicted"/>
<feature type="region of interest" description="Disordered" evidence="1">
    <location>
        <begin position="1"/>
        <end position="125"/>
    </location>
</feature>
<feature type="non-terminal residue" evidence="2">
    <location>
        <position position="1"/>
    </location>
</feature>
<evidence type="ECO:0000313" key="2">
    <source>
        <dbReference type="EMBL" id="NXO58180.1"/>
    </source>
</evidence>
<feature type="compositionally biased region" description="Basic and acidic residues" evidence="1">
    <location>
        <begin position="74"/>
        <end position="84"/>
    </location>
</feature>
<evidence type="ECO:0000313" key="3">
    <source>
        <dbReference type="Proteomes" id="UP000567570"/>
    </source>
</evidence>
<protein>
    <submittedName>
        <fullName evidence="2">GP179 protein</fullName>
    </submittedName>
</protein>
<organism evidence="2 3">
    <name type="scientific">Aramus guarauna</name>
    <name type="common">Limpkin</name>
    <name type="synonym">Scolopax guarauna</name>
    <dbReference type="NCBI Taxonomy" id="54356"/>
    <lineage>
        <taxon>Eukaryota</taxon>
        <taxon>Metazoa</taxon>
        <taxon>Chordata</taxon>
        <taxon>Craniata</taxon>
        <taxon>Vertebrata</taxon>
        <taxon>Euteleostomi</taxon>
        <taxon>Archelosauria</taxon>
        <taxon>Archosauria</taxon>
        <taxon>Dinosauria</taxon>
        <taxon>Saurischia</taxon>
        <taxon>Theropoda</taxon>
        <taxon>Coelurosauria</taxon>
        <taxon>Aves</taxon>
        <taxon>Neognathae</taxon>
        <taxon>Neoaves</taxon>
        <taxon>Gruiformes</taxon>
        <taxon>Aramidae</taxon>
        <taxon>Aramus</taxon>
    </lineage>
</organism>
<reference evidence="2 3" key="1">
    <citation type="submission" date="2019-09" db="EMBL/GenBank/DDBJ databases">
        <title>Bird 10,000 Genomes (B10K) Project - Family phase.</title>
        <authorList>
            <person name="Zhang G."/>
        </authorList>
    </citation>
    <scope>NUCLEOTIDE SEQUENCE [LARGE SCALE GENOMIC DNA]</scope>
    <source>
        <strain evidence="2">B10K-DU-002-11</strain>
        <tissue evidence="2">Muscle</tissue>
    </source>
</reference>
<gene>
    <name evidence="2" type="primary">Gpr179_2</name>
    <name evidence="2" type="ORF">ARAGUA_R15657</name>
</gene>
<name>A0A7L1TBU1_ARAGA</name>
<feature type="non-terminal residue" evidence="2">
    <location>
        <position position="178"/>
    </location>
</feature>
<keyword evidence="3" id="KW-1185">Reference proteome</keyword>